<sequence>MSDKKLMELLADARPRRLDPDPRRRPDPAVLMAHPRPVRGRRPARRFAVAGLATAAAVAAALTAVVLSDVDTDRRVAPVVEADAAAPSAPVPPKTARELLLVAAERTTTSTVDGDGRYWVLRRELGSRMEVGPAARRYHIMLRISEEMWLARRPGDPSVAVQRFLGAEPLDEAAWRADGSPTRWVVPGLDGGGKPAAVYTTAPGPRTVRPMRGHTADNNFLLAGGPVTAKQLAALPTEPASLEAWLVRRLRQAGSPEGRAYALFWSGEALVTDLPVPAAVRAAAYRMMAGLDGVRLLGEVTDARGRAGMAVAYTREGDGGRSETRLVIDPATGRASAEEERNAAGELTRYTIVDSAGHSDEAPPQA</sequence>
<dbReference type="EMBL" id="BLPF01000002">
    <property type="protein sequence ID" value="GFJ82839.1"/>
    <property type="molecule type" value="Genomic_DNA"/>
</dbReference>
<evidence type="ECO:0000256" key="1">
    <source>
        <dbReference type="SAM" id="MobiDB-lite"/>
    </source>
</evidence>
<feature type="compositionally biased region" description="Basic and acidic residues" evidence="1">
    <location>
        <begin position="12"/>
        <end position="27"/>
    </location>
</feature>
<evidence type="ECO:0000256" key="2">
    <source>
        <dbReference type="SAM" id="Phobius"/>
    </source>
</evidence>
<dbReference type="Proteomes" id="UP000482800">
    <property type="component" value="Unassembled WGS sequence"/>
</dbReference>
<reference evidence="3 4" key="2">
    <citation type="submission" date="2020-03" db="EMBL/GenBank/DDBJ databases">
        <authorList>
            <person name="Ichikawa N."/>
            <person name="Kimura A."/>
            <person name="Kitahashi Y."/>
            <person name="Uohara A."/>
        </authorList>
    </citation>
    <scope>NUCLEOTIDE SEQUENCE [LARGE SCALE GENOMIC DNA]</scope>
    <source>
        <strain evidence="3 4">NBRC 108639</strain>
    </source>
</reference>
<reference evidence="3 4" key="1">
    <citation type="submission" date="2020-03" db="EMBL/GenBank/DDBJ databases">
        <title>Whole genome shotgun sequence of Phytohabitans houttuyneae NBRC 108639.</title>
        <authorList>
            <person name="Komaki H."/>
            <person name="Tamura T."/>
        </authorList>
    </citation>
    <scope>NUCLEOTIDE SEQUENCE [LARGE SCALE GENOMIC DNA]</scope>
    <source>
        <strain evidence="3 4">NBRC 108639</strain>
    </source>
</reference>
<dbReference type="RefSeq" id="WP_173063846.1">
    <property type="nucleotide sequence ID" value="NZ_BAABGO010000034.1"/>
</dbReference>
<feature type="transmembrane region" description="Helical" evidence="2">
    <location>
        <begin position="47"/>
        <end position="67"/>
    </location>
</feature>
<dbReference type="NCBIfam" id="NF038083">
    <property type="entry name" value="CU044_5270_fam"/>
    <property type="match status" value="1"/>
</dbReference>
<protein>
    <submittedName>
        <fullName evidence="3">Uncharacterized protein</fullName>
    </submittedName>
</protein>
<comment type="caution">
    <text evidence="3">The sequence shown here is derived from an EMBL/GenBank/DDBJ whole genome shotgun (WGS) entry which is preliminary data.</text>
</comment>
<name>A0A6V8KKZ4_9ACTN</name>
<dbReference type="InterPro" id="IPR047789">
    <property type="entry name" value="CU044_5270-like"/>
</dbReference>
<accession>A0A6V8KKZ4</accession>
<feature type="region of interest" description="Disordered" evidence="1">
    <location>
        <begin position="12"/>
        <end position="34"/>
    </location>
</feature>
<evidence type="ECO:0000313" key="3">
    <source>
        <dbReference type="EMBL" id="GFJ82839.1"/>
    </source>
</evidence>
<keyword evidence="2" id="KW-1133">Transmembrane helix</keyword>
<keyword evidence="2" id="KW-0812">Transmembrane</keyword>
<dbReference type="AlphaFoldDB" id="A0A6V8KKZ4"/>
<evidence type="ECO:0000313" key="4">
    <source>
        <dbReference type="Proteomes" id="UP000482800"/>
    </source>
</evidence>
<gene>
    <name evidence="3" type="ORF">Phou_070190</name>
</gene>
<proteinExistence type="predicted"/>
<organism evidence="3 4">
    <name type="scientific">Phytohabitans houttuyneae</name>
    <dbReference type="NCBI Taxonomy" id="1076126"/>
    <lineage>
        <taxon>Bacteria</taxon>
        <taxon>Bacillati</taxon>
        <taxon>Actinomycetota</taxon>
        <taxon>Actinomycetes</taxon>
        <taxon>Micromonosporales</taxon>
        <taxon>Micromonosporaceae</taxon>
    </lineage>
</organism>
<keyword evidence="4" id="KW-1185">Reference proteome</keyword>
<keyword evidence="2" id="KW-0472">Membrane</keyword>